<dbReference type="Gene3D" id="1.25.10.10">
    <property type="entry name" value="Leucine-rich Repeat Variant"/>
    <property type="match status" value="1"/>
</dbReference>
<evidence type="ECO:0000259" key="9">
    <source>
        <dbReference type="PROSITE" id="PS50166"/>
    </source>
</evidence>
<evidence type="ECO:0000256" key="6">
    <source>
        <dbReference type="ARBA" id="ARBA00022927"/>
    </source>
</evidence>
<comment type="caution">
    <text evidence="10">The sequence shown here is derived from an EMBL/GenBank/DDBJ whole genome shotgun (WGS) entry which is preliminary data.</text>
</comment>
<keyword evidence="4" id="KW-0963">Cytoplasm</keyword>
<proteinExistence type="predicted"/>
<sequence>MASFPCALFFPAHCSVPPLTPLPLPAIQLKSLKKDPSIINALMSSLVNAAAPPAVRNVAAVMLRKYIHIHYAAYPPADQAGLKAALLTTLGNEPERAVRIAVVGSITKVADLHPQGLKDWPELLTYIVAAAQHEVVDARDLSFLLLKELSSNICESMPEQFPSLATLFNNAMNDSQLKVRSSAVKALGETMRYVCDEEEHLSHFQALIPRLLEVTVTAQKEGNEDLVQTVCEVLYELTMNNFTTYFAEVASFAMCVLGDTNLELVTRDAGALVMSTLIECKPKLFGRKCPVDQIVEAFMMMIETATESAAGAFFDNNPQWRDDDEDSSDDDENYDGPTQCGMAQGCLDIMACTLPSKVFFNLAMTKCVQRMQSQNPPSRKAGIACLGVVAEGVSEKLCDHLTEIMPLVLACAGDGDPQVRECSCFALGQLSEHCQPEILDYANQVLPCVFKLLDDNSVSVQTTSCYVLEMFCEHLEPESVMPFLNPLTTKLVSMLESTKHKAVQEMSVAAISATAVAAEKEFIPYLPGVAAIMSRLMNLNDEKTFPLKGRAMESMGHMAVAVEKDAFRPYFEMTMQCTCHALTLDSTELHEYAFAVFANLSKVMEREFSPVLAELVPHLLSVISGSDAAGESEQRKLQEAIYSQNQGDDSDEEGGQGIDPAMMVSTAMMEAKKAAIVAITEMASHCGPDFSPFIPQAFVCLAGDPSIETSQGAIDYWHPAIKEEALKALPALLISCVSSEYPSGKVAWEKGNLTQPLLPQTQGYGQAVMAAVVPQLMNPEKEIVGTCCNSVQSIIELCGPQALLPLANDVLNGLLTLVKKKAVCQSDVYGEEEDDDDEDDHENFMNGVLDLIGSIGRVMGPHLAQYLASFMPHILAFARTSSPANDRSMSIGLLGELAQGLGQAIGPYFESVYLPHIQQGCADEADTVKRNASFTLGMCAESLGQLTVPYYPSMLQSLSQVFQVDGSAGEGAAAAVDNAAAALARMIIANPGSVPYEQVLPVFFRCLPLRSDLSETEVVFEAIVKMRDEGRQEIMGNMKGEVERVVMATLQEGYKVEDEIKEGIKKAFGI</sequence>
<keyword evidence="6" id="KW-0653">Protein transport</keyword>
<feature type="domain" description="Importin N-terminal" evidence="9">
    <location>
        <begin position="25"/>
        <end position="92"/>
    </location>
</feature>
<keyword evidence="3" id="KW-0813">Transport</keyword>
<dbReference type="InterPro" id="IPR057672">
    <property type="entry name" value="TPR_IPO4/5"/>
</dbReference>
<reference evidence="10" key="1">
    <citation type="submission" date="2022-07" db="EMBL/GenBank/DDBJ databases">
        <title>Genome analysis of Parmales, a sister group of diatoms, reveals the evolutionary specialization of diatoms from phago-mixotrophs to photoautotrophs.</title>
        <authorList>
            <person name="Ban H."/>
            <person name="Sato S."/>
            <person name="Yoshikawa S."/>
            <person name="Kazumasa Y."/>
            <person name="Nakamura Y."/>
            <person name="Ichinomiya M."/>
            <person name="Saitoh K."/>
            <person name="Sato N."/>
            <person name="Blanc-Mathieu R."/>
            <person name="Endo H."/>
            <person name="Kuwata A."/>
            <person name="Ogata H."/>
        </authorList>
    </citation>
    <scope>NUCLEOTIDE SEQUENCE</scope>
</reference>
<gene>
    <name evidence="10" type="ORF">TrRE_jg4933</name>
</gene>
<evidence type="ECO:0000256" key="2">
    <source>
        <dbReference type="ARBA" id="ARBA00004496"/>
    </source>
</evidence>
<dbReference type="EMBL" id="BRXZ01000341">
    <property type="protein sequence ID" value="GMI09828.1"/>
    <property type="molecule type" value="Genomic_DNA"/>
</dbReference>
<dbReference type="InterPro" id="IPR016024">
    <property type="entry name" value="ARM-type_fold"/>
</dbReference>
<evidence type="ECO:0000256" key="4">
    <source>
        <dbReference type="ARBA" id="ARBA00022490"/>
    </source>
</evidence>
<evidence type="ECO:0000313" key="10">
    <source>
        <dbReference type="EMBL" id="GMI09828.1"/>
    </source>
</evidence>
<feature type="region of interest" description="Disordered" evidence="8">
    <location>
        <begin position="313"/>
        <end position="334"/>
    </location>
</feature>
<keyword evidence="11" id="KW-1185">Reference proteome</keyword>
<protein>
    <recommendedName>
        <fullName evidence="9">Importin N-terminal domain-containing protein</fullName>
    </recommendedName>
</protein>
<organism evidence="10 11">
    <name type="scientific">Triparma retinervis</name>
    <dbReference type="NCBI Taxonomy" id="2557542"/>
    <lineage>
        <taxon>Eukaryota</taxon>
        <taxon>Sar</taxon>
        <taxon>Stramenopiles</taxon>
        <taxon>Ochrophyta</taxon>
        <taxon>Bolidophyceae</taxon>
        <taxon>Parmales</taxon>
        <taxon>Triparmaceae</taxon>
        <taxon>Triparma</taxon>
    </lineage>
</organism>
<feature type="compositionally biased region" description="Acidic residues" evidence="8">
    <location>
        <begin position="322"/>
        <end position="334"/>
    </location>
</feature>
<evidence type="ECO:0000256" key="8">
    <source>
        <dbReference type="SAM" id="MobiDB-lite"/>
    </source>
</evidence>
<dbReference type="GO" id="GO:0031267">
    <property type="term" value="F:small GTPase binding"/>
    <property type="evidence" value="ECO:0007669"/>
    <property type="project" value="InterPro"/>
</dbReference>
<dbReference type="AlphaFoldDB" id="A0A9W7KSA6"/>
<evidence type="ECO:0000256" key="1">
    <source>
        <dbReference type="ARBA" id="ARBA00004123"/>
    </source>
</evidence>
<dbReference type="PANTHER" id="PTHR10527">
    <property type="entry name" value="IMPORTIN BETA"/>
    <property type="match status" value="1"/>
</dbReference>
<dbReference type="Pfam" id="PF25574">
    <property type="entry name" value="TPR_IMB1"/>
    <property type="match status" value="1"/>
</dbReference>
<dbReference type="Pfam" id="PF03810">
    <property type="entry name" value="IBN_N"/>
    <property type="match status" value="1"/>
</dbReference>
<name>A0A9W7KSA6_9STRA</name>
<dbReference type="PROSITE" id="PS50166">
    <property type="entry name" value="IMPORTIN_B_NT"/>
    <property type="match status" value="1"/>
</dbReference>
<dbReference type="Pfam" id="PF13513">
    <property type="entry name" value="HEAT_EZ"/>
    <property type="match status" value="1"/>
</dbReference>
<dbReference type="SUPFAM" id="SSF48371">
    <property type="entry name" value="ARM repeat"/>
    <property type="match status" value="2"/>
</dbReference>
<accession>A0A9W7KSA6</accession>
<evidence type="ECO:0000256" key="7">
    <source>
        <dbReference type="ARBA" id="ARBA00023242"/>
    </source>
</evidence>
<dbReference type="InterPro" id="IPR011989">
    <property type="entry name" value="ARM-like"/>
</dbReference>
<dbReference type="Pfam" id="PF25780">
    <property type="entry name" value="TPR_IPO5"/>
    <property type="match status" value="1"/>
</dbReference>
<dbReference type="InterPro" id="IPR040122">
    <property type="entry name" value="Importin_beta"/>
</dbReference>
<dbReference type="InterPro" id="IPR058584">
    <property type="entry name" value="IMB1_TNPO1-like_TPR"/>
</dbReference>
<comment type="subcellular location">
    <subcellularLocation>
        <location evidence="2">Cytoplasm</location>
    </subcellularLocation>
    <subcellularLocation>
        <location evidence="1">Nucleus</location>
    </subcellularLocation>
</comment>
<evidence type="ECO:0000256" key="5">
    <source>
        <dbReference type="ARBA" id="ARBA00022737"/>
    </source>
</evidence>
<dbReference type="InterPro" id="IPR001494">
    <property type="entry name" value="Importin-beta_N"/>
</dbReference>
<evidence type="ECO:0000313" key="11">
    <source>
        <dbReference type="Proteomes" id="UP001165082"/>
    </source>
</evidence>
<keyword evidence="5" id="KW-0677">Repeat</keyword>
<dbReference type="GO" id="GO:0005737">
    <property type="term" value="C:cytoplasm"/>
    <property type="evidence" value="ECO:0007669"/>
    <property type="project" value="UniProtKB-SubCell"/>
</dbReference>
<dbReference type="OrthoDB" id="7862313at2759"/>
<dbReference type="Proteomes" id="UP001165082">
    <property type="component" value="Unassembled WGS sequence"/>
</dbReference>
<keyword evidence="7" id="KW-0539">Nucleus</keyword>
<dbReference type="GO" id="GO:0006606">
    <property type="term" value="P:protein import into nucleus"/>
    <property type="evidence" value="ECO:0007669"/>
    <property type="project" value="InterPro"/>
</dbReference>
<evidence type="ECO:0000256" key="3">
    <source>
        <dbReference type="ARBA" id="ARBA00022448"/>
    </source>
</evidence>